<keyword evidence="3" id="KW-1185">Reference proteome</keyword>
<accession>A0A2Z4Q446</accession>
<dbReference type="Proteomes" id="UP000250548">
    <property type="component" value="Segment"/>
</dbReference>
<dbReference type="RefSeq" id="YP_010653887.1">
    <property type="nucleotide sequence ID" value="NC_070804.1"/>
</dbReference>
<reference evidence="2 3" key="1">
    <citation type="submission" date="2018-04" db="EMBL/GenBank/DDBJ databases">
        <authorList>
            <person name="Harrington T."/>
            <person name="Washburn E."/>
            <person name="Bricker J."/>
            <person name="McKinney A."/>
            <person name="Betsko A.J."/>
            <person name="Garlena R.A."/>
            <person name="Russell D.A."/>
            <person name="Pope W.A."/>
            <person name="Jacobs-Sera D."/>
            <person name="Hatfull G.F."/>
        </authorList>
    </citation>
    <scope>NUCLEOTIDE SEQUENCE [LARGE SCALE GENOMIC DNA]</scope>
</reference>
<evidence type="ECO:0000313" key="3">
    <source>
        <dbReference type="Proteomes" id="UP000250548"/>
    </source>
</evidence>
<dbReference type="KEGG" id="vg:77929728"/>
<sequence>MDKRMIVDVDGVQLDLKVRGGVLEVGRPDKTWIGSVYVGAEPAGPTPRPATPDLTPAVPILPERWTQDPDGTIRNAEGRSIYGISPATETES</sequence>
<evidence type="ECO:0000256" key="1">
    <source>
        <dbReference type="SAM" id="MobiDB-lite"/>
    </source>
</evidence>
<gene>
    <name evidence="2" type="primary">26</name>
    <name evidence="2" type="ORF">PBI_EBERT_26</name>
</gene>
<dbReference type="GeneID" id="77929728"/>
<dbReference type="EMBL" id="MH271295">
    <property type="protein sequence ID" value="AWY04695.1"/>
    <property type="molecule type" value="Genomic_DNA"/>
</dbReference>
<organism evidence="2 3">
    <name type="scientific">Gordonia phage Ebert</name>
    <dbReference type="NCBI Taxonomy" id="2201426"/>
    <lineage>
        <taxon>Viruses</taxon>
        <taxon>Duplodnaviria</taxon>
        <taxon>Heunggongvirae</taxon>
        <taxon>Uroviricota</taxon>
        <taxon>Caudoviricetes</taxon>
        <taxon>Attisvirus</taxon>
        <taxon>Attisvirus ebert</taxon>
    </lineage>
</organism>
<protein>
    <submittedName>
        <fullName evidence="2">Uncharacterized protein</fullName>
    </submittedName>
</protein>
<name>A0A2Z4Q446_9CAUD</name>
<proteinExistence type="predicted"/>
<evidence type="ECO:0000313" key="2">
    <source>
        <dbReference type="EMBL" id="AWY04695.1"/>
    </source>
</evidence>
<feature type="region of interest" description="Disordered" evidence="1">
    <location>
        <begin position="61"/>
        <end position="92"/>
    </location>
</feature>